<dbReference type="InterPro" id="IPR009057">
    <property type="entry name" value="Homeodomain-like_sf"/>
</dbReference>
<keyword evidence="2 4" id="KW-0371">Homeobox</keyword>
<gene>
    <name evidence="7" type="ORF">P43SY_005489</name>
</gene>
<evidence type="ECO:0000256" key="5">
    <source>
        <dbReference type="SAM" id="MobiDB-lite"/>
    </source>
</evidence>
<evidence type="ECO:0000256" key="4">
    <source>
        <dbReference type="PROSITE-ProRule" id="PRU00108"/>
    </source>
</evidence>
<dbReference type="InterPro" id="IPR008422">
    <property type="entry name" value="KN_HD"/>
</dbReference>
<evidence type="ECO:0000259" key="6">
    <source>
        <dbReference type="PROSITE" id="PS50071"/>
    </source>
</evidence>
<evidence type="ECO:0000256" key="3">
    <source>
        <dbReference type="ARBA" id="ARBA00023242"/>
    </source>
</evidence>
<keyword evidence="1 4" id="KW-0238">DNA-binding</keyword>
<feature type="region of interest" description="Disordered" evidence="5">
    <location>
        <begin position="1"/>
        <end position="23"/>
    </location>
</feature>
<evidence type="ECO:0000313" key="7">
    <source>
        <dbReference type="EMBL" id="KAJ0393146.1"/>
    </source>
</evidence>
<dbReference type="GO" id="GO:0003677">
    <property type="term" value="F:DNA binding"/>
    <property type="evidence" value="ECO:0007669"/>
    <property type="project" value="UniProtKB-UniRule"/>
</dbReference>
<dbReference type="InterPro" id="IPR050224">
    <property type="entry name" value="TALE_homeobox"/>
</dbReference>
<sequence length="384" mass="43059">MTLPNRANYTPGERRRERKVQPRPSIMTVGGHDALVNVNPPMHVHQAIDNASSSDGITGAQNQSRDDDTLRDELLEVLSSMSPDPTRACLDDASQNSVEQRVKELASHRALVETARQRLLDDPCLRTLPNRDELLMETGGSTEKDPRYLGESKAVDPMELMLKAQRERSRVQSTRTPGQTAASTLSDREWANLFHLPGIDHQQLLSGLDKLKQTDIASLPELDSALKMMPDGPVRGRYQRALNSANEYGKHRLYQQYRATALSRGLGAAAAAAAAGASAIENPLRQQPKKRANLSKHAKAVLRGWFEEHLHHPYPTEEEKDWLGMQGGITIEQVNNWFINTRGRKWKPMLTRLMAQKQAGGDCKLYDQMVEKIEEPYHRSPNGQ</sequence>
<dbReference type="PANTHER" id="PTHR11850">
    <property type="entry name" value="HOMEOBOX PROTEIN TRANSCRIPTION FACTORS"/>
    <property type="match status" value="1"/>
</dbReference>
<dbReference type="CDD" id="cd00086">
    <property type="entry name" value="homeodomain"/>
    <property type="match status" value="1"/>
</dbReference>
<feature type="domain" description="Homeobox" evidence="6">
    <location>
        <begin position="285"/>
        <end position="348"/>
    </location>
</feature>
<dbReference type="EMBL" id="JAKCXM010000525">
    <property type="protein sequence ID" value="KAJ0393146.1"/>
    <property type="molecule type" value="Genomic_DNA"/>
</dbReference>
<dbReference type="PROSITE" id="PS50071">
    <property type="entry name" value="HOMEOBOX_2"/>
    <property type="match status" value="1"/>
</dbReference>
<dbReference type="InterPro" id="IPR001356">
    <property type="entry name" value="HD"/>
</dbReference>
<dbReference type="Proteomes" id="UP001209570">
    <property type="component" value="Unassembled WGS sequence"/>
</dbReference>
<dbReference type="GO" id="GO:0005634">
    <property type="term" value="C:nucleus"/>
    <property type="evidence" value="ECO:0007669"/>
    <property type="project" value="UniProtKB-SubCell"/>
</dbReference>
<protein>
    <recommendedName>
        <fullName evidence="6">Homeobox domain-containing protein</fullName>
    </recommendedName>
</protein>
<keyword evidence="3 4" id="KW-0539">Nucleus</keyword>
<keyword evidence="8" id="KW-1185">Reference proteome</keyword>
<dbReference type="GO" id="GO:0006355">
    <property type="term" value="P:regulation of DNA-templated transcription"/>
    <property type="evidence" value="ECO:0007669"/>
    <property type="project" value="InterPro"/>
</dbReference>
<comment type="subcellular location">
    <subcellularLocation>
        <location evidence="4">Nucleus</location>
    </subcellularLocation>
</comment>
<reference evidence="7" key="1">
    <citation type="submission" date="2021-12" db="EMBL/GenBank/DDBJ databases">
        <title>Prjna785345.</title>
        <authorList>
            <person name="Rujirawat T."/>
            <person name="Krajaejun T."/>
        </authorList>
    </citation>
    <scope>NUCLEOTIDE SEQUENCE</scope>
    <source>
        <strain evidence="7">Pi057C3</strain>
    </source>
</reference>
<evidence type="ECO:0000256" key="2">
    <source>
        <dbReference type="ARBA" id="ARBA00023155"/>
    </source>
</evidence>
<dbReference type="Gene3D" id="1.10.10.60">
    <property type="entry name" value="Homeodomain-like"/>
    <property type="match status" value="1"/>
</dbReference>
<dbReference type="AlphaFoldDB" id="A0AAD5LBM0"/>
<feature type="DNA-binding region" description="Homeobox" evidence="4">
    <location>
        <begin position="287"/>
        <end position="349"/>
    </location>
</feature>
<dbReference type="SMART" id="SM00389">
    <property type="entry name" value="HOX"/>
    <property type="match status" value="1"/>
</dbReference>
<dbReference type="Pfam" id="PF05920">
    <property type="entry name" value="Homeobox_KN"/>
    <property type="match status" value="1"/>
</dbReference>
<evidence type="ECO:0000256" key="1">
    <source>
        <dbReference type="ARBA" id="ARBA00023125"/>
    </source>
</evidence>
<proteinExistence type="predicted"/>
<name>A0AAD5LBM0_PYTIN</name>
<evidence type="ECO:0000313" key="8">
    <source>
        <dbReference type="Proteomes" id="UP001209570"/>
    </source>
</evidence>
<comment type="caution">
    <text evidence="7">The sequence shown here is derived from an EMBL/GenBank/DDBJ whole genome shotgun (WGS) entry which is preliminary data.</text>
</comment>
<accession>A0AAD5LBM0</accession>
<dbReference type="SUPFAM" id="SSF46689">
    <property type="entry name" value="Homeodomain-like"/>
    <property type="match status" value="1"/>
</dbReference>
<organism evidence="7 8">
    <name type="scientific">Pythium insidiosum</name>
    <name type="common">Pythiosis disease agent</name>
    <dbReference type="NCBI Taxonomy" id="114742"/>
    <lineage>
        <taxon>Eukaryota</taxon>
        <taxon>Sar</taxon>
        <taxon>Stramenopiles</taxon>
        <taxon>Oomycota</taxon>
        <taxon>Peronosporomycetes</taxon>
        <taxon>Pythiales</taxon>
        <taxon>Pythiaceae</taxon>
        <taxon>Pythium</taxon>
    </lineage>
</organism>